<keyword evidence="1" id="KW-0175">Coiled coil</keyword>
<evidence type="ECO:0000313" key="3">
    <source>
        <dbReference type="EMBL" id="MFD1123751.1"/>
    </source>
</evidence>
<dbReference type="Gene3D" id="2.60.40.10">
    <property type="entry name" value="Immunoglobulins"/>
    <property type="match status" value="1"/>
</dbReference>
<protein>
    <recommendedName>
        <fullName evidence="5">Bacterial Ig domain-containing protein</fullName>
    </recommendedName>
</protein>
<feature type="chain" id="PRO_5046243533" description="Bacterial Ig domain-containing protein" evidence="2">
    <location>
        <begin position="28"/>
        <end position="209"/>
    </location>
</feature>
<dbReference type="RefSeq" id="WP_225419084.1">
    <property type="nucleotide sequence ID" value="NZ_JBHTLH010000001.1"/>
</dbReference>
<evidence type="ECO:0008006" key="5">
    <source>
        <dbReference type="Google" id="ProtNLM"/>
    </source>
</evidence>
<gene>
    <name evidence="3" type="ORF">ACFQ22_00025</name>
</gene>
<dbReference type="InterPro" id="IPR013783">
    <property type="entry name" value="Ig-like_fold"/>
</dbReference>
<accession>A0ABW3PK88</accession>
<keyword evidence="2" id="KW-0732">Signal</keyword>
<name>A0ABW3PK88_9LACO</name>
<proteinExistence type="predicted"/>
<evidence type="ECO:0000256" key="2">
    <source>
        <dbReference type="SAM" id="SignalP"/>
    </source>
</evidence>
<reference evidence="4" key="1">
    <citation type="journal article" date="2019" name="Int. J. Syst. Evol. Microbiol.">
        <title>The Global Catalogue of Microorganisms (GCM) 10K type strain sequencing project: providing services to taxonomists for standard genome sequencing and annotation.</title>
        <authorList>
            <consortium name="The Broad Institute Genomics Platform"/>
            <consortium name="The Broad Institute Genome Sequencing Center for Infectious Disease"/>
            <person name="Wu L."/>
            <person name="Ma J."/>
        </authorList>
    </citation>
    <scope>NUCLEOTIDE SEQUENCE [LARGE SCALE GENOMIC DNA]</scope>
    <source>
        <strain evidence="4">CCUG 71848</strain>
    </source>
</reference>
<organism evidence="3 4">
    <name type="scientific">Lentilactobacillus raoultii</name>
    <dbReference type="NCBI Taxonomy" id="1987503"/>
    <lineage>
        <taxon>Bacteria</taxon>
        <taxon>Bacillati</taxon>
        <taxon>Bacillota</taxon>
        <taxon>Bacilli</taxon>
        <taxon>Lactobacillales</taxon>
        <taxon>Lactobacillaceae</taxon>
        <taxon>Lentilactobacillus</taxon>
    </lineage>
</organism>
<feature type="coiled-coil region" evidence="1">
    <location>
        <begin position="120"/>
        <end position="147"/>
    </location>
</feature>
<dbReference type="EMBL" id="JBHTLH010000001">
    <property type="protein sequence ID" value="MFD1123751.1"/>
    <property type="molecule type" value="Genomic_DNA"/>
</dbReference>
<evidence type="ECO:0000256" key="1">
    <source>
        <dbReference type="SAM" id="Coils"/>
    </source>
</evidence>
<feature type="signal peptide" evidence="2">
    <location>
        <begin position="1"/>
        <end position="27"/>
    </location>
</feature>
<keyword evidence="4" id="KW-1185">Reference proteome</keyword>
<comment type="caution">
    <text evidence="3">The sequence shown here is derived from an EMBL/GenBank/DDBJ whole genome shotgun (WGS) entry which is preliminary data.</text>
</comment>
<sequence>MMTKKLTFILGIGAMFSLAFTTTNVSANLYSINRLKLKVKPVNNAQTKIVGTATKNSTVSFYQDGDLKSKVQVSGNGHFTIPLKYTLSHIGSYRLTVTKFNYKPVSQSFKVTMYPYTAQIKPLQAQINTLQQQLNTIQSQLSSMQSIADGLTNNDTSSQAYQRAFTAAGSNPQAFQANYLSLEQQAINLQNQIAPLQAQIEHYQDLSNQ</sequence>
<dbReference type="Proteomes" id="UP001597156">
    <property type="component" value="Unassembled WGS sequence"/>
</dbReference>
<evidence type="ECO:0000313" key="4">
    <source>
        <dbReference type="Proteomes" id="UP001597156"/>
    </source>
</evidence>